<accession>A0A444LKW4</accession>
<evidence type="ECO:0000313" key="1">
    <source>
        <dbReference type="EMBL" id="RWX80984.1"/>
    </source>
</evidence>
<sequence>MATTRKGGAQDWKPAVGQVEVRYPADKKGVSKHVVKVAIKSAGNSRKKVEADLGERR</sequence>
<dbReference type="EMBL" id="SBIP01000001">
    <property type="protein sequence ID" value="RWX80984.1"/>
    <property type="molecule type" value="Genomic_DNA"/>
</dbReference>
<dbReference type="AlphaFoldDB" id="A0A444LKW4"/>
<gene>
    <name evidence="1" type="ORF">EPK99_01205</name>
</gene>
<organism evidence="1 2">
    <name type="scientific">Neorhizobium lilium</name>
    <dbReference type="NCBI Taxonomy" id="2503024"/>
    <lineage>
        <taxon>Bacteria</taxon>
        <taxon>Pseudomonadati</taxon>
        <taxon>Pseudomonadota</taxon>
        <taxon>Alphaproteobacteria</taxon>
        <taxon>Hyphomicrobiales</taxon>
        <taxon>Rhizobiaceae</taxon>
        <taxon>Rhizobium/Agrobacterium group</taxon>
        <taxon>Neorhizobium</taxon>
    </lineage>
</organism>
<name>A0A444LKW4_9HYPH</name>
<dbReference type="InterPro" id="IPR022037">
    <property type="entry name" value="DUF3606"/>
</dbReference>
<keyword evidence="2" id="KW-1185">Reference proteome</keyword>
<reference evidence="1 2" key="1">
    <citation type="submission" date="2019-01" db="EMBL/GenBank/DDBJ databases">
        <title>The draft genome of Rhizobium sp. 24NR.</title>
        <authorList>
            <person name="Liu L."/>
            <person name="Liang L."/>
            <person name="Shi S."/>
            <person name="Xu L."/>
            <person name="Wang X."/>
            <person name="Li L."/>
            <person name="Zhang X."/>
        </authorList>
    </citation>
    <scope>NUCLEOTIDE SEQUENCE [LARGE SCALE GENOMIC DNA]</scope>
    <source>
        <strain evidence="1 2">24NR</strain>
    </source>
</reference>
<protein>
    <submittedName>
        <fullName evidence="1">DUF3606 domain-containing protein</fullName>
    </submittedName>
</protein>
<comment type="caution">
    <text evidence="1">The sequence shown here is derived from an EMBL/GenBank/DDBJ whole genome shotgun (WGS) entry which is preliminary data.</text>
</comment>
<dbReference type="RefSeq" id="WP_128440811.1">
    <property type="nucleotide sequence ID" value="NZ_SBIP01000001.1"/>
</dbReference>
<dbReference type="Proteomes" id="UP000287687">
    <property type="component" value="Unassembled WGS sequence"/>
</dbReference>
<proteinExistence type="predicted"/>
<dbReference type="Pfam" id="PF12244">
    <property type="entry name" value="DUF3606"/>
    <property type="match status" value="1"/>
</dbReference>
<dbReference type="OrthoDB" id="7908013at2"/>
<evidence type="ECO:0000313" key="2">
    <source>
        <dbReference type="Proteomes" id="UP000287687"/>
    </source>
</evidence>